<sequence>MLTHKTRIQVTVQLILIQKH</sequence>
<evidence type="ECO:0000313" key="1">
    <source>
        <dbReference type="EMBL" id="MBX67130.1"/>
    </source>
</evidence>
<dbReference type="AlphaFoldDB" id="A0A2P2QJG4"/>
<reference evidence="1" key="1">
    <citation type="submission" date="2018-02" db="EMBL/GenBank/DDBJ databases">
        <title>Rhizophora mucronata_Transcriptome.</title>
        <authorList>
            <person name="Meera S.P."/>
            <person name="Sreeshan A."/>
            <person name="Augustine A."/>
        </authorList>
    </citation>
    <scope>NUCLEOTIDE SEQUENCE</scope>
    <source>
        <tissue evidence="1">Leaf</tissue>
    </source>
</reference>
<name>A0A2P2QJG4_RHIMU</name>
<organism evidence="1">
    <name type="scientific">Rhizophora mucronata</name>
    <name type="common">Asiatic mangrove</name>
    <dbReference type="NCBI Taxonomy" id="61149"/>
    <lineage>
        <taxon>Eukaryota</taxon>
        <taxon>Viridiplantae</taxon>
        <taxon>Streptophyta</taxon>
        <taxon>Embryophyta</taxon>
        <taxon>Tracheophyta</taxon>
        <taxon>Spermatophyta</taxon>
        <taxon>Magnoliopsida</taxon>
        <taxon>eudicotyledons</taxon>
        <taxon>Gunneridae</taxon>
        <taxon>Pentapetalae</taxon>
        <taxon>rosids</taxon>
        <taxon>fabids</taxon>
        <taxon>Malpighiales</taxon>
        <taxon>Rhizophoraceae</taxon>
        <taxon>Rhizophora</taxon>
    </lineage>
</organism>
<protein>
    <submittedName>
        <fullName evidence="1">Uncharacterized protein</fullName>
    </submittedName>
</protein>
<proteinExistence type="predicted"/>
<dbReference type="EMBL" id="GGEC01086646">
    <property type="protein sequence ID" value="MBX67130.1"/>
    <property type="molecule type" value="Transcribed_RNA"/>
</dbReference>
<accession>A0A2P2QJG4</accession>